<reference evidence="4 5" key="1">
    <citation type="journal article" date="2024" name="IMA Fungus">
        <title>IMA Genome - F19 : A genome assembly and annotation guide to empower mycologists, including annotated draft genome sequences of Ceratocystis pirilliformis, Diaporthe australafricana, Fusarium ophioides, Paecilomyces lecythidis, and Sporothrix stenoceras.</title>
        <authorList>
            <person name="Aylward J."/>
            <person name="Wilson A.M."/>
            <person name="Visagie C.M."/>
            <person name="Spraker J."/>
            <person name="Barnes I."/>
            <person name="Buitendag C."/>
            <person name="Ceriani C."/>
            <person name="Del Mar Angel L."/>
            <person name="du Plessis D."/>
            <person name="Fuchs T."/>
            <person name="Gasser K."/>
            <person name="Kramer D."/>
            <person name="Li W."/>
            <person name="Munsamy K."/>
            <person name="Piso A."/>
            <person name="Price J.L."/>
            <person name="Sonnekus B."/>
            <person name="Thomas C."/>
            <person name="van der Nest A."/>
            <person name="van Dijk A."/>
            <person name="van Heerden A."/>
            <person name="van Vuuren N."/>
            <person name="Yilmaz N."/>
            <person name="Duong T.A."/>
            <person name="van der Merwe N.A."/>
            <person name="Wingfield M.J."/>
            <person name="Wingfield B.D."/>
        </authorList>
    </citation>
    <scope>NUCLEOTIDE SEQUENCE [LARGE SCALE GENOMIC DNA]</scope>
    <source>
        <strain evidence="4 5">CMW 18167</strain>
    </source>
</reference>
<proteinExistence type="predicted"/>
<accession>A0ABR3YC66</accession>
<evidence type="ECO:0000256" key="2">
    <source>
        <dbReference type="ARBA" id="ARBA00023239"/>
    </source>
</evidence>
<keyword evidence="2" id="KW-0456">Lyase</keyword>
<dbReference type="InterPro" id="IPR022237">
    <property type="entry name" value="PsiD-like"/>
</dbReference>
<dbReference type="PANTHER" id="PTHR10067:SF9">
    <property type="entry name" value="PHOSPHATIDYLSERINE DECARBOXYLASE FAMILY PROTEIN (AFU_ORTHOLOGUE AFUA_7G01730)"/>
    <property type="match status" value="1"/>
</dbReference>
<evidence type="ECO:0000313" key="5">
    <source>
        <dbReference type="Proteomes" id="UP001583193"/>
    </source>
</evidence>
<dbReference type="EMBL" id="JAVDPF010000002">
    <property type="protein sequence ID" value="KAL1885857.1"/>
    <property type="molecule type" value="Genomic_DNA"/>
</dbReference>
<protein>
    <recommendedName>
        <fullName evidence="3">L-tryptophan decarboxylase PsiD-like domain-containing protein</fullName>
    </recommendedName>
</protein>
<evidence type="ECO:0000259" key="3">
    <source>
        <dbReference type="Pfam" id="PF12588"/>
    </source>
</evidence>
<dbReference type="Pfam" id="PF12588">
    <property type="entry name" value="PSDC"/>
    <property type="match status" value="1"/>
</dbReference>
<feature type="domain" description="L-tryptophan decarboxylase PsiD-like" evidence="3">
    <location>
        <begin position="45"/>
        <end position="184"/>
    </location>
</feature>
<dbReference type="PANTHER" id="PTHR10067">
    <property type="entry name" value="PHOSPHATIDYLSERINE DECARBOXYLASE"/>
    <property type="match status" value="1"/>
</dbReference>
<dbReference type="Proteomes" id="UP001583193">
    <property type="component" value="Unassembled WGS sequence"/>
</dbReference>
<organism evidence="4 5">
    <name type="scientific">Paecilomyces lecythidis</name>
    <dbReference type="NCBI Taxonomy" id="3004212"/>
    <lineage>
        <taxon>Eukaryota</taxon>
        <taxon>Fungi</taxon>
        <taxon>Dikarya</taxon>
        <taxon>Ascomycota</taxon>
        <taxon>Pezizomycotina</taxon>
        <taxon>Eurotiomycetes</taxon>
        <taxon>Eurotiomycetidae</taxon>
        <taxon>Eurotiales</taxon>
        <taxon>Thermoascaceae</taxon>
        <taxon>Paecilomyces</taxon>
    </lineage>
</organism>
<keyword evidence="1" id="KW-0210">Decarboxylase</keyword>
<dbReference type="Pfam" id="PF02666">
    <property type="entry name" value="PS_Dcarbxylase"/>
    <property type="match status" value="1"/>
</dbReference>
<comment type="caution">
    <text evidence="4">The sequence shown here is derived from an EMBL/GenBank/DDBJ whole genome shotgun (WGS) entry which is preliminary data.</text>
</comment>
<evidence type="ECO:0000256" key="1">
    <source>
        <dbReference type="ARBA" id="ARBA00022793"/>
    </source>
</evidence>
<keyword evidence="5" id="KW-1185">Reference proteome</keyword>
<dbReference type="InterPro" id="IPR003817">
    <property type="entry name" value="PS_Dcarbxylase"/>
</dbReference>
<gene>
    <name evidence="4" type="ORF">Plec18167_001353</name>
</gene>
<evidence type="ECO:0000313" key="4">
    <source>
        <dbReference type="EMBL" id="KAL1885857.1"/>
    </source>
</evidence>
<name>A0ABR3YC66_9EURO</name>
<sequence length="439" mass="48827">MTNQPEITSQAVEASPSYEKVSLQQWLGSMVLHATRPDHEQLHVHAVIHEFQKIIESDTIIFMHACAMFQQVPSESPYDNDPLGRPQIRDYKQMLQLMNALLTAAPTWDNPVFQIGWTGFPINVVLNWPMSTPSGKAFFLHDRVNMQLKKVLDTWAEHLSSLASANVLTTNANGWLGSDALAAMEYVANVGTTNLTFEQLFVCDPSLPHWGFKSWDDFFTRRFRPGLRPVADPDDDNIIANPCESKPYRLATKVAGRNTFWVKGQPYSILDMLAQDELAGHFVGGTVFQAFLSSLSYHCWHSPVSGTVLKTRLVPGTYYSKAESQGFGSRHKSLSQSQGYLTAVATRMLIFIEADNPAIGLVCVMPVGMAEVSTCETTVIPGQRVSKGQELGMFHFGGSTTCLLFRPEIELQWTAQASMVENPSFNIPVNTEIARVHVA</sequence>